<dbReference type="SMART" id="SM00360">
    <property type="entry name" value="RRM"/>
    <property type="match status" value="2"/>
</dbReference>
<evidence type="ECO:0000256" key="7">
    <source>
        <dbReference type="SAM" id="MobiDB-lite"/>
    </source>
</evidence>
<keyword evidence="4" id="KW-0508">mRNA splicing</keyword>
<feature type="compositionally biased region" description="Polar residues" evidence="7">
    <location>
        <begin position="151"/>
        <end position="168"/>
    </location>
</feature>
<keyword evidence="8" id="KW-1133">Transmembrane helix</keyword>
<evidence type="ECO:0000256" key="8">
    <source>
        <dbReference type="SAM" id="Phobius"/>
    </source>
</evidence>
<gene>
    <name evidence="10" type="ORF">OHC33_001906</name>
</gene>
<feature type="transmembrane region" description="Helical" evidence="8">
    <location>
        <begin position="31"/>
        <end position="57"/>
    </location>
</feature>
<keyword evidence="2" id="KW-0507">mRNA processing</keyword>
<dbReference type="GO" id="GO:0003723">
    <property type="term" value="F:RNA binding"/>
    <property type="evidence" value="ECO:0007669"/>
    <property type="project" value="UniProtKB-UniRule"/>
</dbReference>
<evidence type="ECO:0000256" key="3">
    <source>
        <dbReference type="ARBA" id="ARBA00022884"/>
    </source>
</evidence>
<dbReference type="InterPro" id="IPR000504">
    <property type="entry name" value="RRM_dom"/>
</dbReference>
<feature type="region of interest" description="Disordered" evidence="7">
    <location>
        <begin position="105"/>
        <end position="130"/>
    </location>
</feature>
<dbReference type="Proteomes" id="UP001316803">
    <property type="component" value="Unassembled WGS sequence"/>
</dbReference>
<sequence>MASLKSSIIARSTPSIAFGTFFETILYSNQIICIITFQVLPFIDFCSSFVLFLLVVFNVHSRSARLLTTRSVSIATRPRNITTFASLPSRQPRFAAPIQFQRRWATGEAEAKKEEDAPISQLQPTPQEEVENAIHEDNAATEPTDTIDAVNESTSSATEPQIAESANLTEATDDATTTTTEPRSVRRDVDRAPSARDAAASLTEGMTERGTMDARKPFREPPSPKPTVYVGNLFFDVTENDLTKEFSRYGDVKKARLIRDARGLSKGFGYVQYSSTEQAQQAVDELNQQLFEGRRLMVSFANHDEGQERTRPDRDQNKPVNPPSKTLFIGNMSFEMTDRDLNNLFRGIRNVIDVRVAIDRRTGQPRGFAHADFVDVKSAMEAMKVLAGKENYGRTLRVDYSYGPSTAPRNTPR</sequence>
<evidence type="ECO:0000313" key="11">
    <source>
        <dbReference type="Proteomes" id="UP001316803"/>
    </source>
</evidence>
<keyword evidence="8" id="KW-0812">Transmembrane</keyword>
<name>A0AAN8IBR6_9EURO</name>
<feature type="compositionally biased region" description="Basic and acidic residues" evidence="7">
    <location>
        <begin position="206"/>
        <end position="219"/>
    </location>
</feature>
<comment type="caution">
    <text evidence="10">The sequence shown here is derived from an EMBL/GenBank/DDBJ whole genome shotgun (WGS) entry which is preliminary data.</text>
</comment>
<dbReference type="PANTHER" id="PTHR48028">
    <property type="entry name" value="GLYCINE-RICH RNA-BINDING PROTEIN RZ1A"/>
    <property type="match status" value="1"/>
</dbReference>
<dbReference type="Gene3D" id="3.30.70.330">
    <property type="match status" value="2"/>
</dbReference>
<dbReference type="PANTHER" id="PTHR48028:SF4">
    <property type="entry name" value="SC35-LIKE SPLICING FACTOR"/>
    <property type="match status" value="1"/>
</dbReference>
<comment type="subcellular location">
    <subcellularLocation>
        <location evidence="1">Nucleus</location>
    </subcellularLocation>
</comment>
<dbReference type="AlphaFoldDB" id="A0AAN8IBR6"/>
<evidence type="ECO:0000256" key="1">
    <source>
        <dbReference type="ARBA" id="ARBA00004123"/>
    </source>
</evidence>
<feature type="domain" description="RRM" evidence="9">
    <location>
        <begin position="325"/>
        <end position="403"/>
    </location>
</feature>
<dbReference type="CDD" id="cd00590">
    <property type="entry name" value="RRM_SF"/>
    <property type="match status" value="1"/>
</dbReference>
<dbReference type="InterPro" id="IPR012677">
    <property type="entry name" value="Nucleotide-bd_a/b_plait_sf"/>
</dbReference>
<evidence type="ECO:0000256" key="2">
    <source>
        <dbReference type="ARBA" id="ARBA00022664"/>
    </source>
</evidence>
<dbReference type="InterPro" id="IPR051106">
    <property type="entry name" value="RNA-bind/splicing_reg"/>
</dbReference>
<dbReference type="GO" id="GO:0006397">
    <property type="term" value="P:mRNA processing"/>
    <property type="evidence" value="ECO:0007669"/>
    <property type="project" value="UniProtKB-KW"/>
</dbReference>
<evidence type="ECO:0000256" key="4">
    <source>
        <dbReference type="ARBA" id="ARBA00023187"/>
    </source>
</evidence>
<dbReference type="InterPro" id="IPR035979">
    <property type="entry name" value="RBD_domain_sf"/>
</dbReference>
<dbReference type="EMBL" id="JAKLMC020000003">
    <property type="protein sequence ID" value="KAK5957530.1"/>
    <property type="molecule type" value="Genomic_DNA"/>
</dbReference>
<feature type="region of interest" description="Disordered" evidence="7">
    <location>
        <begin position="303"/>
        <end position="323"/>
    </location>
</feature>
<dbReference type="PROSITE" id="PS50102">
    <property type="entry name" value="RRM"/>
    <property type="match status" value="2"/>
</dbReference>
<feature type="compositionally biased region" description="Basic and acidic residues" evidence="7">
    <location>
        <begin position="303"/>
        <end position="317"/>
    </location>
</feature>
<evidence type="ECO:0000313" key="10">
    <source>
        <dbReference type="EMBL" id="KAK5957530.1"/>
    </source>
</evidence>
<dbReference type="FunFam" id="3.30.70.330:FF:000843">
    <property type="entry name" value="Nucleic acid-binding protein"/>
    <property type="match status" value="1"/>
</dbReference>
<reference evidence="10 11" key="1">
    <citation type="submission" date="2022-12" db="EMBL/GenBank/DDBJ databases">
        <title>Genomic features and morphological characterization of a novel Knufia sp. strain isolated from spacecraft assembly facility.</title>
        <authorList>
            <person name="Teixeira M."/>
            <person name="Chander A.M."/>
            <person name="Stajich J.E."/>
            <person name="Venkateswaran K."/>
        </authorList>
    </citation>
    <scope>NUCLEOTIDE SEQUENCE [LARGE SCALE GENOMIC DNA]</scope>
    <source>
        <strain evidence="10 11">FJI-L2-BK-P2</strain>
    </source>
</reference>
<evidence type="ECO:0000256" key="5">
    <source>
        <dbReference type="ARBA" id="ARBA00023242"/>
    </source>
</evidence>
<accession>A0AAN8IBR6</accession>
<keyword evidence="8" id="KW-0472">Membrane</keyword>
<keyword evidence="5" id="KW-0539">Nucleus</keyword>
<feature type="compositionally biased region" description="Basic and acidic residues" evidence="7">
    <location>
        <begin position="183"/>
        <end position="194"/>
    </location>
</feature>
<evidence type="ECO:0000256" key="6">
    <source>
        <dbReference type="PROSITE-ProRule" id="PRU00176"/>
    </source>
</evidence>
<organism evidence="10 11">
    <name type="scientific">Knufia fluminis</name>
    <dbReference type="NCBI Taxonomy" id="191047"/>
    <lineage>
        <taxon>Eukaryota</taxon>
        <taxon>Fungi</taxon>
        <taxon>Dikarya</taxon>
        <taxon>Ascomycota</taxon>
        <taxon>Pezizomycotina</taxon>
        <taxon>Eurotiomycetes</taxon>
        <taxon>Chaetothyriomycetidae</taxon>
        <taxon>Chaetothyriales</taxon>
        <taxon>Trichomeriaceae</taxon>
        <taxon>Knufia</taxon>
    </lineage>
</organism>
<protein>
    <recommendedName>
        <fullName evidence="9">RRM domain-containing protein</fullName>
    </recommendedName>
</protein>
<keyword evidence="11" id="KW-1185">Reference proteome</keyword>
<keyword evidence="3 6" id="KW-0694">RNA-binding</keyword>
<feature type="domain" description="RRM" evidence="9">
    <location>
        <begin position="226"/>
        <end position="303"/>
    </location>
</feature>
<proteinExistence type="predicted"/>
<dbReference type="Pfam" id="PF00076">
    <property type="entry name" value="RRM_1"/>
    <property type="match status" value="2"/>
</dbReference>
<dbReference type="GO" id="GO:0005634">
    <property type="term" value="C:nucleus"/>
    <property type="evidence" value="ECO:0007669"/>
    <property type="project" value="UniProtKB-SubCell"/>
</dbReference>
<feature type="region of interest" description="Disordered" evidence="7">
    <location>
        <begin position="151"/>
        <end position="224"/>
    </location>
</feature>
<evidence type="ECO:0000259" key="9">
    <source>
        <dbReference type="PROSITE" id="PS50102"/>
    </source>
</evidence>
<dbReference type="GO" id="GO:0008380">
    <property type="term" value="P:RNA splicing"/>
    <property type="evidence" value="ECO:0007669"/>
    <property type="project" value="UniProtKB-KW"/>
</dbReference>
<dbReference type="SUPFAM" id="SSF54928">
    <property type="entry name" value="RNA-binding domain, RBD"/>
    <property type="match status" value="2"/>
</dbReference>